<dbReference type="EMBL" id="VCKZ01000077">
    <property type="protein sequence ID" value="TMR39937.1"/>
    <property type="molecule type" value="Genomic_DNA"/>
</dbReference>
<feature type="transmembrane region" description="Helical" evidence="1">
    <location>
        <begin position="36"/>
        <end position="54"/>
    </location>
</feature>
<proteinExistence type="predicted"/>
<dbReference type="RefSeq" id="WP_138636657.1">
    <property type="nucleotide sequence ID" value="NZ_VCKZ01000077.1"/>
</dbReference>
<feature type="transmembrane region" description="Helical" evidence="1">
    <location>
        <begin position="106"/>
        <end position="123"/>
    </location>
</feature>
<evidence type="ECO:0000313" key="2">
    <source>
        <dbReference type="EMBL" id="TMR39937.1"/>
    </source>
</evidence>
<keyword evidence="1" id="KW-0812">Transmembrane</keyword>
<feature type="transmembrane region" description="Helical" evidence="1">
    <location>
        <begin position="66"/>
        <end position="86"/>
    </location>
</feature>
<reference evidence="2 3" key="1">
    <citation type="submission" date="2019-05" db="EMBL/GenBank/DDBJ databases">
        <title>Draft genome sequence of Actinomadura geliboluensis A8036.</title>
        <authorList>
            <person name="Saricaoglu S."/>
            <person name="Isik K."/>
        </authorList>
    </citation>
    <scope>NUCLEOTIDE SEQUENCE [LARGE SCALE GENOMIC DNA]</scope>
    <source>
        <strain evidence="2 3">A8036</strain>
    </source>
</reference>
<gene>
    <name evidence="2" type="ORF">ETD96_13400</name>
</gene>
<protein>
    <submittedName>
        <fullName evidence="2">DUF2809 domain-containing protein</fullName>
    </submittedName>
</protein>
<organism evidence="2 3">
    <name type="scientific">Actinomadura geliboluensis</name>
    <dbReference type="NCBI Taxonomy" id="882440"/>
    <lineage>
        <taxon>Bacteria</taxon>
        <taxon>Bacillati</taxon>
        <taxon>Actinomycetota</taxon>
        <taxon>Actinomycetes</taxon>
        <taxon>Streptosporangiales</taxon>
        <taxon>Thermomonosporaceae</taxon>
        <taxon>Actinomadura</taxon>
    </lineage>
</organism>
<accession>A0A5S4H4A1</accession>
<keyword evidence="3" id="KW-1185">Reference proteome</keyword>
<dbReference type="InterPro" id="IPR021257">
    <property type="entry name" value="DUF2809"/>
</dbReference>
<dbReference type="Proteomes" id="UP000305238">
    <property type="component" value="Unassembled WGS sequence"/>
</dbReference>
<name>A0A5S4H4A1_9ACTN</name>
<keyword evidence="1" id="KW-0472">Membrane</keyword>
<dbReference type="Pfam" id="PF10990">
    <property type="entry name" value="DUF2809"/>
    <property type="match status" value="1"/>
</dbReference>
<dbReference type="OrthoDB" id="3874273at2"/>
<evidence type="ECO:0000313" key="3">
    <source>
        <dbReference type="Proteomes" id="UP000305238"/>
    </source>
</evidence>
<sequence>MSLTARWTRLLMVVSAVGLAGAAYLIRALMDGPIEQYSGAAFSAAIVYTIVIFVRPSILPLTAGGVVVAYCWFIEFSQLTPIPGAVSERSWFARQLLGAQFDLTDVIWYPVGAILLVVAHWLVRARTRSQKDPAPALAS</sequence>
<dbReference type="AlphaFoldDB" id="A0A5S4H4A1"/>
<feature type="transmembrane region" description="Helical" evidence="1">
    <location>
        <begin position="7"/>
        <end position="30"/>
    </location>
</feature>
<keyword evidence="1" id="KW-1133">Transmembrane helix</keyword>
<evidence type="ECO:0000256" key="1">
    <source>
        <dbReference type="SAM" id="Phobius"/>
    </source>
</evidence>
<comment type="caution">
    <text evidence="2">The sequence shown here is derived from an EMBL/GenBank/DDBJ whole genome shotgun (WGS) entry which is preliminary data.</text>
</comment>